<dbReference type="SMART" id="SM00490">
    <property type="entry name" value="HELICc"/>
    <property type="match status" value="1"/>
</dbReference>
<dbReference type="Proteomes" id="UP000001555">
    <property type="component" value="Unassembled WGS sequence"/>
</dbReference>
<organism>
    <name type="scientific">Ixodes scapularis</name>
    <name type="common">Black-legged tick</name>
    <name type="synonym">Deer tick</name>
    <dbReference type="NCBI Taxonomy" id="6945"/>
    <lineage>
        <taxon>Eukaryota</taxon>
        <taxon>Metazoa</taxon>
        <taxon>Ecdysozoa</taxon>
        <taxon>Arthropoda</taxon>
        <taxon>Chelicerata</taxon>
        <taxon>Arachnida</taxon>
        <taxon>Acari</taxon>
        <taxon>Parasitiformes</taxon>
        <taxon>Ixodida</taxon>
        <taxon>Ixodoidea</taxon>
        <taxon>Ixodidae</taxon>
        <taxon>Ixodinae</taxon>
        <taxon>Ixodes</taxon>
    </lineage>
</organism>
<dbReference type="Gene3D" id="1.10.1040.30">
    <property type="entry name" value="ISWI, HAND domain"/>
    <property type="match status" value="1"/>
</dbReference>
<dbReference type="InterPro" id="IPR000330">
    <property type="entry name" value="SNF2_N"/>
</dbReference>
<dbReference type="EMBL" id="ABJB010759874">
    <property type="status" value="NOT_ANNOTATED_CDS"/>
    <property type="molecule type" value="Genomic_DNA"/>
</dbReference>
<dbReference type="SMART" id="SM00717">
    <property type="entry name" value="SANT"/>
    <property type="match status" value="3"/>
</dbReference>
<dbReference type="InterPro" id="IPR014001">
    <property type="entry name" value="Helicase_ATP-bd"/>
</dbReference>
<keyword evidence="10" id="KW-0808">Transferase</keyword>
<dbReference type="Gene3D" id="1.20.5.1190">
    <property type="entry name" value="iswi atpase"/>
    <property type="match status" value="1"/>
</dbReference>
<evidence type="ECO:0000259" key="7">
    <source>
        <dbReference type="PROSITE" id="PS51192"/>
    </source>
</evidence>
<dbReference type="PROSITE" id="PS51194">
    <property type="entry name" value="HELICASE_CTER"/>
    <property type="match status" value="1"/>
</dbReference>
<evidence type="ECO:0000256" key="4">
    <source>
        <dbReference type="ARBA" id="ARBA00022853"/>
    </source>
</evidence>
<evidence type="ECO:0000256" key="1">
    <source>
        <dbReference type="ARBA" id="ARBA00004123"/>
    </source>
</evidence>
<accession>B7QHA0</accession>
<reference evidence="11" key="2">
    <citation type="submission" date="2020-05" db="UniProtKB">
        <authorList>
            <consortium name="EnsemblMetazoa"/>
        </authorList>
    </citation>
    <scope>IDENTIFICATION</scope>
    <source>
        <strain evidence="11">wikel</strain>
    </source>
</reference>
<dbReference type="PANTHER" id="PTHR45623">
    <property type="entry name" value="CHROMODOMAIN-HELICASE-DNA-BINDING PROTEIN 3-RELATED-RELATED"/>
    <property type="match status" value="1"/>
</dbReference>
<dbReference type="InterPro" id="IPR001650">
    <property type="entry name" value="Helicase_C-like"/>
</dbReference>
<dbReference type="FunFam" id="3.40.50.300:FF:006028">
    <property type="entry name" value="Helicase, putative"/>
    <property type="match status" value="1"/>
</dbReference>
<dbReference type="EMBL" id="ABJB010566526">
    <property type="status" value="NOT_ANNOTATED_CDS"/>
    <property type="molecule type" value="Genomic_DNA"/>
</dbReference>
<evidence type="ECO:0000256" key="5">
    <source>
        <dbReference type="ARBA" id="ARBA00023242"/>
    </source>
</evidence>
<dbReference type="SUPFAM" id="SSF101224">
    <property type="entry name" value="HAND domain of the nucleosome remodeling ATPase ISWI"/>
    <property type="match status" value="1"/>
</dbReference>
<dbReference type="EMBL" id="ABJB010552125">
    <property type="status" value="NOT_ANNOTATED_CDS"/>
    <property type="molecule type" value="Genomic_DNA"/>
</dbReference>
<evidence type="ECO:0000313" key="10">
    <source>
        <dbReference type="EMBL" id="EEC18222.1"/>
    </source>
</evidence>
<dbReference type="PaxDb" id="6945-B7QHA0"/>
<dbReference type="GO" id="GO:0140658">
    <property type="term" value="F:ATP-dependent chromatin remodeler activity"/>
    <property type="evidence" value="ECO:0000318"/>
    <property type="project" value="GO_Central"/>
</dbReference>
<reference evidence="10 12" key="1">
    <citation type="submission" date="2008-03" db="EMBL/GenBank/DDBJ databases">
        <title>Annotation of Ixodes scapularis.</title>
        <authorList>
            <consortium name="Ixodes scapularis Genome Project Consortium"/>
            <person name="Caler E."/>
            <person name="Hannick L.I."/>
            <person name="Bidwell S."/>
            <person name="Joardar V."/>
            <person name="Thiagarajan M."/>
            <person name="Amedeo P."/>
            <person name="Galinsky K.J."/>
            <person name="Schobel S."/>
            <person name="Inman J."/>
            <person name="Hostetler J."/>
            <person name="Miller J."/>
            <person name="Hammond M."/>
            <person name="Megy K."/>
            <person name="Lawson D."/>
            <person name="Kodira C."/>
            <person name="Sutton G."/>
            <person name="Meyer J."/>
            <person name="Hill C.A."/>
            <person name="Birren B."/>
            <person name="Nene V."/>
            <person name="Collins F."/>
            <person name="Alarcon-Chaidez F."/>
            <person name="Wikel S."/>
            <person name="Strausberg R."/>
        </authorList>
    </citation>
    <scope>NUCLEOTIDE SEQUENCE [LARGE SCALE GENOMIC DNA]</scope>
    <source>
        <strain evidence="12">Wikel</strain>
        <strain evidence="10">Wikel colony</strain>
    </source>
</reference>
<dbReference type="FunFam" id="1.20.5.1190:FF:000002">
    <property type="entry name" value="SWI/SNF-related matrix-associated actin-dependent regulator of chromatin subfamily A member"/>
    <property type="match status" value="1"/>
</dbReference>
<dbReference type="Pfam" id="PF09111">
    <property type="entry name" value="SLIDE"/>
    <property type="match status" value="2"/>
</dbReference>
<evidence type="ECO:0000256" key="6">
    <source>
        <dbReference type="SAM" id="MobiDB-lite"/>
    </source>
</evidence>
<keyword evidence="10" id="KW-0347">Helicase</keyword>
<feature type="compositionally biased region" description="Basic and acidic residues" evidence="6">
    <location>
        <begin position="748"/>
        <end position="758"/>
    </location>
</feature>
<evidence type="ECO:0000259" key="8">
    <source>
        <dbReference type="PROSITE" id="PS51194"/>
    </source>
</evidence>
<dbReference type="GO" id="GO:0000785">
    <property type="term" value="C:chromatin"/>
    <property type="evidence" value="ECO:0000318"/>
    <property type="project" value="GO_Central"/>
</dbReference>
<feature type="domain" description="Helicase ATP-binding" evidence="7">
    <location>
        <begin position="1"/>
        <end position="89"/>
    </location>
</feature>
<dbReference type="InterPro" id="IPR049730">
    <property type="entry name" value="SNF2/RAD54-like_C"/>
</dbReference>
<feature type="non-terminal residue" evidence="10">
    <location>
        <position position="1"/>
    </location>
</feature>
<dbReference type="PANTHER" id="PTHR45623:SF49">
    <property type="entry name" value="SWI_SNF-RELATED MATRIX-ASSOCIATED ACTIN-DEPENDENT REGULATOR OF CHROMATIN SUBFAMILY A MEMBER 5"/>
    <property type="match status" value="1"/>
</dbReference>
<keyword evidence="12" id="KW-1185">Reference proteome</keyword>
<dbReference type="STRING" id="6945.B7QHA0"/>
<dbReference type="EnsemblMetazoa" id="ISCW023393-RA">
    <property type="protein sequence ID" value="ISCW023393-PA"/>
    <property type="gene ID" value="ISCW023393"/>
</dbReference>
<keyword evidence="3" id="KW-0378">Hydrolase</keyword>
<evidence type="ECO:0000256" key="2">
    <source>
        <dbReference type="ARBA" id="ARBA00009687"/>
    </source>
</evidence>
<dbReference type="GO" id="GO:0005524">
    <property type="term" value="F:ATP binding"/>
    <property type="evidence" value="ECO:0007669"/>
    <property type="project" value="InterPro"/>
</dbReference>
<dbReference type="AlphaFoldDB" id="B7QHA0"/>
<comment type="subcellular location">
    <subcellularLocation>
        <location evidence="1">Nucleus</location>
    </subcellularLocation>
</comment>
<dbReference type="SUPFAM" id="SSF52540">
    <property type="entry name" value="P-loop containing nucleoside triphosphate hydrolases"/>
    <property type="match status" value="1"/>
</dbReference>
<dbReference type="GO" id="GO:0042393">
    <property type="term" value="F:histone binding"/>
    <property type="evidence" value="ECO:0000318"/>
    <property type="project" value="GO_Central"/>
</dbReference>
<dbReference type="Gene3D" id="3.40.50.300">
    <property type="entry name" value="P-loop containing nucleotide triphosphate hydrolases"/>
    <property type="match status" value="1"/>
</dbReference>
<sequence>ALIRDTLMPGEWDVCVTSYEMVIREKAVLKKFNWRYLVIDEAHRIKNEKSKLSEIVREFKTTNRLLLTGTPLQNNLHELWALLNFLLPDVFNSSEVGRSFVHRTLRCIRRTSYMRGKSAASVPHLAAKIRGTNPQNVRKKYAIGTSTATFGNVWSKVSSSPFIGSHWSVGKWLLRVKPAEGLCQWDPVRATAVFRAGPPYTTDEHIVYNCGKMVILDKLLPKLKAQGSRVLVFSQMTRMLDILEDYCLWRRYGYCRLDGQTPHEERTLSINEFNRPGSEKFLFMLSTRAGGLGINLATADVVILFDSDWNPQVDLQAMDRAHRIGQTKAVRVFRLITENTVEERIVERAEVKLRLDTVVIQQGLFRFRLLFGARIQRRASIKRALDAKMARYRAPFHQLRIAYGTNKGKNYTEEEDRFLVCMLHKLGFDRENVYDELRAAIRQAPQFRFDWFIKSRTAASGGLNWIEPPKRERKANYAVDAYFREALRVSEPKAPKAPRPPKQPNIQDFQFFPPRLFELLDKEIYYYRKTIGYKVPKNPDLGSDASRIQREEQAKIDESEPLTEEELSEKEKLLTEGFTNWARRDFNQFIKANEKYGRDDIESIARDVEGKTPEEVMEYSAVFWERCHELQDIERLMAQIEKGEARIQRRASIKRALDAKMARYRAPFHQLRIAYGTNKGKNYTEEEDRFLVCMLHKLGFDRENVYDELRAAIRQAPQFRFDWFIKSRTAAELQRRCNTLITLIERENQELEEKEKAERKRRGGGRPSTPKGKRKMDGMPEGRKKKRKTQ</sequence>
<dbReference type="FunFam" id="1.10.10.60:FF:000049">
    <property type="entry name" value="SWI/SNF-related matrix-associated actin-dependent regulator of chromatin subfamily A member"/>
    <property type="match status" value="1"/>
</dbReference>
<dbReference type="GO" id="GO:0005634">
    <property type="term" value="C:nucleus"/>
    <property type="evidence" value="ECO:0000318"/>
    <property type="project" value="GO_Central"/>
</dbReference>
<dbReference type="PROSITE" id="PS51192">
    <property type="entry name" value="HELICASE_ATP_BIND_1"/>
    <property type="match status" value="1"/>
</dbReference>
<keyword evidence="4" id="KW-0156">Chromatin regulator</keyword>
<keyword evidence="10" id="KW-0067">ATP-binding</keyword>
<dbReference type="GO" id="GO:0034728">
    <property type="term" value="P:nucleosome organization"/>
    <property type="evidence" value="ECO:0000318"/>
    <property type="project" value="GO_Central"/>
</dbReference>
<dbReference type="CDD" id="cd00167">
    <property type="entry name" value="SANT"/>
    <property type="match status" value="1"/>
</dbReference>
<dbReference type="VEuPathDB" id="VectorBase:ISCW023393"/>
<evidence type="ECO:0000313" key="11">
    <source>
        <dbReference type="EnsemblMetazoa" id="ISCW023393-PA"/>
    </source>
</evidence>
<dbReference type="EMBL" id="DS938188">
    <property type="protein sequence ID" value="EEC18222.1"/>
    <property type="molecule type" value="Genomic_DNA"/>
</dbReference>
<dbReference type="OrthoDB" id="5857104at2759"/>
<dbReference type="InterPro" id="IPR017884">
    <property type="entry name" value="SANT_dom"/>
</dbReference>
<evidence type="ECO:0007829" key="13">
    <source>
        <dbReference type="PeptideAtlas" id="B7QHA0"/>
    </source>
</evidence>
<name>B7QHA0_IXOSC</name>
<evidence type="ECO:0000259" key="9">
    <source>
        <dbReference type="PROSITE" id="PS51293"/>
    </source>
</evidence>
<keyword evidence="5" id="KW-0539">Nucleus</keyword>
<feature type="region of interest" description="Disordered" evidence="6">
    <location>
        <begin position="748"/>
        <end position="790"/>
    </location>
</feature>
<proteinExistence type="evidence at protein level"/>
<dbReference type="SUPFAM" id="SSF46689">
    <property type="entry name" value="Homeodomain-like"/>
    <property type="match status" value="3"/>
</dbReference>
<dbReference type="InterPro" id="IPR001005">
    <property type="entry name" value="SANT/Myb"/>
</dbReference>
<evidence type="ECO:0000256" key="3">
    <source>
        <dbReference type="ARBA" id="ARBA00022801"/>
    </source>
</evidence>
<dbReference type="GO" id="GO:0031491">
    <property type="term" value="F:nucleosome binding"/>
    <property type="evidence" value="ECO:0007669"/>
    <property type="project" value="InterPro"/>
</dbReference>
<dbReference type="GO" id="GO:0016887">
    <property type="term" value="F:ATP hydrolysis activity"/>
    <property type="evidence" value="ECO:0000318"/>
    <property type="project" value="GO_Central"/>
</dbReference>
<dbReference type="CDD" id="cd18793">
    <property type="entry name" value="SF2_C_SNF"/>
    <property type="match status" value="1"/>
</dbReference>
<dbReference type="FunFam" id="1.10.1040.30:FF:000001">
    <property type="entry name" value="SWI/SNF-related matrix-associated actin-dependent regulator of chromatin subfamily A member"/>
    <property type="match status" value="1"/>
</dbReference>
<dbReference type="VEuPathDB" id="VectorBase:ISCI010946"/>
<dbReference type="InterPro" id="IPR027417">
    <property type="entry name" value="P-loop_NTPase"/>
</dbReference>
<dbReference type="EMBL" id="ABJB011089938">
    <property type="status" value="NOT_ANNOTATED_CDS"/>
    <property type="molecule type" value="Genomic_DNA"/>
</dbReference>
<dbReference type="Pfam" id="PF00176">
    <property type="entry name" value="SNF2-rel_dom"/>
    <property type="match status" value="1"/>
</dbReference>
<dbReference type="InterPro" id="IPR009057">
    <property type="entry name" value="Homeodomain-like_sf"/>
</dbReference>
<dbReference type="Pfam" id="PF09110">
    <property type="entry name" value="HAND"/>
    <property type="match status" value="1"/>
</dbReference>
<dbReference type="Gene3D" id="3.40.50.10810">
    <property type="entry name" value="Tandem AAA-ATPase domain"/>
    <property type="match status" value="1"/>
</dbReference>
<dbReference type="InterPro" id="IPR038718">
    <property type="entry name" value="SNF2-like_sf"/>
</dbReference>
<dbReference type="InterPro" id="IPR036306">
    <property type="entry name" value="ISWI_HAND-dom_sf"/>
</dbReference>
<dbReference type="EMBL" id="ABJB010922237">
    <property type="status" value="NOT_ANNOTATED_CDS"/>
    <property type="molecule type" value="Genomic_DNA"/>
</dbReference>
<feature type="domain" description="SANT" evidence="9">
    <location>
        <begin position="576"/>
        <end position="628"/>
    </location>
</feature>
<evidence type="ECO:0000313" key="12">
    <source>
        <dbReference type="Proteomes" id="UP000001555"/>
    </source>
</evidence>
<dbReference type="GO" id="GO:0004386">
    <property type="term" value="F:helicase activity"/>
    <property type="evidence" value="ECO:0007669"/>
    <property type="project" value="UniProtKB-KW"/>
</dbReference>
<dbReference type="FunFam" id="1.10.10.60:FF:000022">
    <property type="entry name" value="ISWI chromatin-remodeling complex ATPase CHR11 isoform A"/>
    <property type="match status" value="1"/>
</dbReference>
<dbReference type="GO" id="GO:0003677">
    <property type="term" value="F:DNA binding"/>
    <property type="evidence" value="ECO:0000318"/>
    <property type="project" value="GO_Central"/>
</dbReference>
<comment type="similarity">
    <text evidence="2">Belongs to the SNF2/RAD54 helicase family. ISWI subfamily.</text>
</comment>
<feature type="domain" description="Helicase C-terminal" evidence="8">
    <location>
        <begin position="215"/>
        <end position="366"/>
    </location>
</feature>
<dbReference type="InterPro" id="IPR015195">
    <property type="entry name" value="SLIDE"/>
</dbReference>
<dbReference type="GO" id="GO:0003682">
    <property type="term" value="F:chromatin binding"/>
    <property type="evidence" value="ECO:0000318"/>
    <property type="project" value="GO_Central"/>
</dbReference>
<dbReference type="Pfam" id="PF00271">
    <property type="entry name" value="Helicase_C"/>
    <property type="match status" value="1"/>
</dbReference>
<dbReference type="PROSITE" id="PS51293">
    <property type="entry name" value="SANT"/>
    <property type="match status" value="1"/>
</dbReference>
<dbReference type="VEuPathDB" id="VectorBase:ISCP_037867"/>
<protein>
    <submittedName>
        <fullName evidence="10 11">Helicase, putative</fullName>
        <ecNumber evidence="10">2.7.11.1</ecNumber>
    </submittedName>
</protein>
<dbReference type="FunCoup" id="B7QHA0">
    <property type="interactions" value="1668"/>
</dbReference>
<dbReference type="EC" id="2.7.11.1" evidence="10"/>
<keyword evidence="10" id="KW-0547">Nucleotide-binding</keyword>
<dbReference type="EMBL" id="ABJB010974684">
    <property type="status" value="NOT_ANNOTATED_CDS"/>
    <property type="molecule type" value="Genomic_DNA"/>
</dbReference>
<keyword evidence="13" id="KW-1267">Proteomics identification</keyword>
<dbReference type="VEuPathDB" id="VectorBase:ISCI016252"/>
<dbReference type="HOGENOM" id="CLU_000315_0_2_1"/>
<gene>
    <name evidence="10" type="ORF">IscW_ISCW023393</name>
</gene>
<dbReference type="InterPro" id="IPR015194">
    <property type="entry name" value="ISWI_HAND-dom"/>
</dbReference>
<dbReference type="GO" id="GO:0004674">
    <property type="term" value="F:protein serine/threonine kinase activity"/>
    <property type="evidence" value="ECO:0007669"/>
    <property type="project" value="UniProtKB-EC"/>
</dbReference>
<dbReference type="Gene3D" id="1.10.10.60">
    <property type="entry name" value="Homeodomain-like"/>
    <property type="match status" value="3"/>
</dbReference>